<dbReference type="InParanoid" id="A0A067MTH4"/>
<name>A0A067MTH4_BOTB1</name>
<protein>
    <recommendedName>
        <fullName evidence="4">Cyanovirin-N domain-containing protein</fullName>
    </recommendedName>
</protein>
<evidence type="ECO:0000313" key="3">
    <source>
        <dbReference type="Proteomes" id="UP000027195"/>
    </source>
</evidence>
<dbReference type="Proteomes" id="UP000027195">
    <property type="component" value="Unassembled WGS sequence"/>
</dbReference>
<organism evidence="2 3">
    <name type="scientific">Botryobasidium botryosum (strain FD-172 SS1)</name>
    <dbReference type="NCBI Taxonomy" id="930990"/>
    <lineage>
        <taxon>Eukaryota</taxon>
        <taxon>Fungi</taxon>
        <taxon>Dikarya</taxon>
        <taxon>Basidiomycota</taxon>
        <taxon>Agaricomycotina</taxon>
        <taxon>Agaricomycetes</taxon>
        <taxon>Cantharellales</taxon>
        <taxon>Botryobasidiaceae</taxon>
        <taxon>Botryobasidium</taxon>
    </lineage>
</organism>
<accession>A0A067MTH4</accession>
<evidence type="ECO:0000256" key="1">
    <source>
        <dbReference type="SAM" id="SignalP"/>
    </source>
</evidence>
<evidence type="ECO:0000313" key="2">
    <source>
        <dbReference type="EMBL" id="KDQ18884.1"/>
    </source>
</evidence>
<dbReference type="EMBL" id="KL198020">
    <property type="protein sequence ID" value="KDQ18884.1"/>
    <property type="molecule type" value="Genomic_DNA"/>
</dbReference>
<dbReference type="AlphaFoldDB" id="A0A067MTH4"/>
<feature type="chain" id="PRO_5001644981" description="Cyanovirin-N domain-containing protein" evidence="1">
    <location>
        <begin position="17"/>
        <end position="129"/>
    </location>
</feature>
<dbReference type="HOGENOM" id="CLU_1948492_0_0_1"/>
<proteinExistence type="predicted"/>
<keyword evidence="3" id="KW-1185">Reference proteome</keyword>
<evidence type="ECO:0008006" key="4">
    <source>
        <dbReference type="Google" id="ProtNLM"/>
    </source>
</evidence>
<sequence>MSSIFVVATAISYAAADTKYCYPDGIFGATNLGRVSAEKFCNASSNAPDGNAYILAGQTIYGCAEIDGSKWDMSITSSCDKMTAISQANCVARMKDIESCGSAASHRGGTWQNGCLKYYLDPNAGKCTL</sequence>
<reference evidence="3" key="1">
    <citation type="journal article" date="2014" name="Proc. Natl. Acad. Sci. U.S.A.">
        <title>Extensive sampling of basidiomycete genomes demonstrates inadequacy of the white-rot/brown-rot paradigm for wood decay fungi.</title>
        <authorList>
            <person name="Riley R."/>
            <person name="Salamov A.A."/>
            <person name="Brown D.W."/>
            <person name="Nagy L.G."/>
            <person name="Floudas D."/>
            <person name="Held B.W."/>
            <person name="Levasseur A."/>
            <person name="Lombard V."/>
            <person name="Morin E."/>
            <person name="Otillar R."/>
            <person name="Lindquist E.A."/>
            <person name="Sun H."/>
            <person name="LaButti K.M."/>
            <person name="Schmutz J."/>
            <person name="Jabbour D."/>
            <person name="Luo H."/>
            <person name="Baker S.E."/>
            <person name="Pisabarro A.G."/>
            <person name="Walton J.D."/>
            <person name="Blanchette R.A."/>
            <person name="Henrissat B."/>
            <person name="Martin F."/>
            <person name="Cullen D."/>
            <person name="Hibbett D.S."/>
            <person name="Grigoriev I.V."/>
        </authorList>
    </citation>
    <scope>NUCLEOTIDE SEQUENCE [LARGE SCALE GENOMIC DNA]</scope>
    <source>
        <strain evidence="3">FD-172 SS1</strain>
    </source>
</reference>
<feature type="signal peptide" evidence="1">
    <location>
        <begin position="1"/>
        <end position="16"/>
    </location>
</feature>
<gene>
    <name evidence="2" type="ORF">BOTBODRAFT_478096</name>
</gene>
<keyword evidence="1" id="KW-0732">Signal</keyword>